<dbReference type="RefSeq" id="WP_126014959.1">
    <property type="nucleotide sequence ID" value="NZ_CP034437.1"/>
</dbReference>
<dbReference type="AlphaFoldDB" id="A0A3S9A2K5"/>
<proteinExistence type="predicted"/>
<dbReference type="OrthoDB" id="2652925at2"/>
<dbReference type="KEGG" id="palb:EJC50_09825"/>
<dbReference type="EMBL" id="CP034437">
    <property type="protein sequence ID" value="AZN39912.1"/>
    <property type="molecule type" value="Genomic_DNA"/>
</dbReference>
<organism evidence="1 2">
    <name type="scientific">Paenibacillus albus</name>
    <dbReference type="NCBI Taxonomy" id="2495582"/>
    <lineage>
        <taxon>Bacteria</taxon>
        <taxon>Bacillati</taxon>
        <taxon>Bacillota</taxon>
        <taxon>Bacilli</taxon>
        <taxon>Bacillales</taxon>
        <taxon>Paenibacillaceae</taxon>
        <taxon>Paenibacillus</taxon>
    </lineage>
</organism>
<keyword evidence="2" id="KW-1185">Reference proteome</keyword>
<protein>
    <submittedName>
        <fullName evidence="1">Uncharacterized protein</fullName>
    </submittedName>
</protein>
<evidence type="ECO:0000313" key="2">
    <source>
        <dbReference type="Proteomes" id="UP000272528"/>
    </source>
</evidence>
<gene>
    <name evidence="1" type="ORF">EJC50_09825</name>
</gene>
<dbReference type="Proteomes" id="UP000272528">
    <property type="component" value="Chromosome"/>
</dbReference>
<name>A0A3S9A2K5_9BACL</name>
<evidence type="ECO:0000313" key="1">
    <source>
        <dbReference type="EMBL" id="AZN39912.1"/>
    </source>
</evidence>
<sequence>MFENIDFSPGIVFYDVTNDATCLKEEDIFQVRYENLHIDLVIDLGWYRTNYAIMVIKDLDWVEPLLVKKCTAVSDLEDLMIECSLFVRTLLNKSLNSLSTI</sequence>
<reference evidence="2" key="1">
    <citation type="submission" date="2018-12" db="EMBL/GenBank/DDBJ databases">
        <title>Genome sequence of Peanibacillus sp.</title>
        <authorList>
            <person name="Subramani G."/>
            <person name="Srinivasan S."/>
            <person name="Kim M.K."/>
        </authorList>
    </citation>
    <scope>NUCLEOTIDE SEQUENCE [LARGE SCALE GENOMIC DNA]</scope>
    <source>
        <strain evidence="2">18JY67-1</strain>
    </source>
</reference>
<accession>A0A3S9A2K5</accession>